<dbReference type="AlphaFoldDB" id="A0A2H0R750"/>
<dbReference type="InterPro" id="IPR036510">
    <property type="entry name" value="Ribosomal_bS20_sf"/>
</dbReference>
<comment type="function">
    <text evidence="6">Binds directly to 16S ribosomal RNA.</text>
</comment>
<sequence>MPKIKSAKKALRQSKTKRARNIKRLNAYRSAIKNFKKLLLAGKNEEAKKYLPKVYKALDKAKKRGVIKANKSSRLKSKSAQSLAK</sequence>
<dbReference type="GO" id="GO:0019843">
    <property type="term" value="F:rRNA binding"/>
    <property type="evidence" value="ECO:0007669"/>
    <property type="project" value="UniProtKB-UniRule"/>
</dbReference>
<keyword evidence="4 6" id="KW-0687">Ribonucleoprotein</keyword>
<protein>
    <recommendedName>
        <fullName evidence="5 6">Small ribosomal subunit protein bS20</fullName>
    </recommendedName>
</protein>
<name>A0A2H0R750_9BACT</name>
<dbReference type="GO" id="GO:0005840">
    <property type="term" value="C:ribosome"/>
    <property type="evidence" value="ECO:0007669"/>
    <property type="project" value="UniProtKB-KW"/>
</dbReference>
<dbReference type="EMBL" id="PCXP01000019">
    <property type="protein sequence ID" value="PIR41864.1"/>
    <property type="molecule type" value="Genomic_DNA"/>
</dbReference>
<comment type="similarity">
    <text evidence="6">Belongs to the bacterial ribosomal protein bS20 family.</text>
</comment>
<dbReference type="Proteomes" id="UP000230208">
    <property type="component" value="Unassembled WGS sequence"/>
</dbReference>
<keyword evidence="3 6" id="KW-0689">Ribosomal protein</keyword>
<evidence type="ECO:0000256" key="5">
    <source>
        <dbReference type="ARBA" id="ARBA00035136"/>
    </source>
</evidence>
<dbReference type="GO" id="GO:0006412">
    <property type="term" value="P:translation"/>
    <property type="evidence" value="ECO:0007669"/>
    <property type="project" value="UniProtKB-UniRule"/>
</dbReference>
<evidence type="ECO:0000313" key="9">
    <source>
        <dbReference type="Proteomes" id="UP000230208"/>
    </source>
</evidence>
<dbReference type="GO" id="GO:0003735">
    <property type="term" value="F:structural constituent of ribosome"/>
    <property type="evidence" value="ECO:0007669"/>
    <property type="project" value="InterPro"/>
</dbReference>
<dbReference type="Pfam" id="PF01649">
    <property type="entry name" value="Ribosomal_S20p"/>
    <property type="match status" value="1"/>
</dbReference>
<evidence type="ECO:0000256" key="7">
    <source>
        <dbReference type="SAM" id="MobiDB-lite"/>
    </source>
</evidence>
<evidence type="ECO:0000256" key="4">
    <source>
        <dbReference type="ARBA" id="ARBA00023274"/>
    </source>
</evidence>
<proteinExistence type="inferred from homology"/>
<gene>
    <name evidence="6" type="primary">rpsT</name>
    <name evidence="8" type="ORF">COV30_01590</name>
</gene>
<keyword evidence="2 6" id="KW-0694">RNA-binding</keyword>
<dbReference type="SUPFAM" id="SSF46992">
    <property type="entry name" value="Ribosomal protein S20"/>
    <property type="match status" value="1"/>
</dbReference>
<dbReference type="NCBIfam" id="TIGR00029">
    <property type="entry name" value="S20"/>
    <property type="match status" value="1"/>
</dbReference>
<evidence type="ECO:0000313" key="8">
    <source>
        <dbReference type="EMBL" id="PIR41864.1"/>
    </source>
</evidence>
<feature type="compositionally biased region" description="Basic residues" evidence="7">
    <location>
        <begin position="65"/>
        <end position="77"/>
    </location>
</feature>
<evidence type="ECO:0000256" key="2">
    <source>
        <dbReference type="ARBA" id="ARBA00022884"/>
    </source>
</evidence>
<feature type="region of interest" description="Disordered" evidence="7">
    <location>
        <begin position="65"/>
        <end position="85"/>
    </location>
</feature>
<reference evidence="8 9" key="1">
    <citation type="submission" date="2017-09" db="EMBL/GenBank/DDBJ databases">
        <title>Depth-based differentiation of microbial function through sediment-hosted aquifers and enrichment of novel symbionts in the deep terrestrial subsurface.</title>
        <authorList>
            <person name="Probst A.J."/>
            <person name="Ladd B."/>
            <person name="Jarett J.K."/>
            <person name="Geller-Mcgrath D.E."/>
            <person name="Sieber C.M."/>
            <person name="Emerson J.B."/>
            <person name="Anantharaman K."/>
            <person name="Thomas B.C."/>
            <person name="Malmstrom R."/>
            <person name="Stieglmeier M."/>
            <person name="Klingl A."/>
            <person name="Woyke T."/>
            <person name="Ryan C.M."/>
            <person name="Banfield J.F."/>
        </authorList>
    </citation>
    <scope>NUCLEOTIDE SEQUENCE [LARGE SCALE GENOMIC DNA]</scope>
    <source>
        <strain evidence="8">CG10_big_fil_rev_8_21_14_0_10_37_15</strain>
    </source>
</reference>
<keyword evidence="1 6" id="KW-0699">rRNA-binding</keyword>
<dbReference type="HAMAP" id="MF_00500">
    <property type="entry name" value="Ribosomal_bS20"/>
    <property type="match status" value="1"/>
</dbReference>
<evidence type="ECO:0000256" key="3">
    <source>
        <dbReference type="ARBA" id="ARBA00022980"/>
    </source>
</evidence>
<evidence type="ECO:0000256" key="6">
    <source>
        <dbReference type="HAMAP-Rule" id="MF_00500"/>
    </source>
</evidence>
<comment type="caution">
    <text evidence="8">The sequence shown here is derived from an EMBL/GenBank/DDBJ whole genome shotgun (WGS) entry which is preliminary data.</text>
</comment>
<evidence type="ECO:0000256" key="1">
    <source>
        <dbReference type="ARBA" id="ARBA00022730"/>
    </source>
</evidence>
<dbReference type="Gene3D" id="1.20.58.110">
    <property type="entry name" value="Ribosomal protein S20"/>
    <property type="match status" value="1"/>
</dbReference>
<accession>A0A2H0R750</accession>
<dbReference type="GO" id="GO:1990904">
    <property type="term" value="C:ribonucleoprotein complex"/>
    <property type="evidence" value="ECO:0007669"/>
    <property type="project" value="UniProtKB-KW"/>
</dbReference>
<dbReference type="InterPro" id="IPR002583">
    <property type="entry name" value="Ribosomal_bS20"/>
</dbReference>
<organism evidence="8 9">
    <name type="scientific">Candidatus Yanofskybacteria bacterium CG10_big_fil_rev_8_21_14_0_10_37_15</name>
    <dbReference type="NCBI Taxonomy" id="1975097"/>
    <lineage>
        <taxon>Bacteria</taxon>
        <taxon>Candidatus Yanofskyibacteriota</taxon>
    </lineage>
</organism>